<dbReference type="InterPro" id="IPR032466">
    <property type="entry name" value="Metal_Hydrolase"/>
</dbReference>
<dbReference type="CDD" id="cd01300">
    <property type="entry name" value="YtcJ_like"/>
    <property type="match status" value="1"/>
</dbReference>
<dbReference type="SUPFAM" id="SSF51556">
    <property type="entry name" value="Metallo-dependent hydrolases"/>
    <property type="match status" value="1"/>
</dbReference>
<dbReference type="InterPro" id="IPR054418">
    <property type="entry name" value="MQNX/HUTI_composite_N"/>
</dbReference>
<evidence type="ECO:0000256" key="1">
    <source>
        <dbReference type="ARBA" id="ARBA00022723"/>
    </source>
</evidence>
<dbReference type="STRING" id="418495.SAMN05216215_106039"/>
<dbReference type="InterPro" id="IPR013108">
    <property type="entry name" value="Amidohydro_3"/>
</dbReference>
<dbReference type="PANTHER" id="PTHR22642">
    <property type="entry name" value="IMIDAZOLONEPROPIONASE"/>
    <property type="match status" value="1"/>
</dbReference>
<evidence type="ECO:0000313" key="7">
    <source>
        <dbReference type="Proteomes" id="UP000199529"/>
    </source>
</evidence>
<dbReference type="InterPro" id="IPR011059">
    <property type="entry name" value="Metal-dep_hydrolase_composite"/>
</dbReference>
<gene>
    <name evidence="6" type="ORF">SAMN05216215_106039</name>
</gene>
<dbReference type="Proteomes" id="UP000199529">
    <property type="component" value="Unassembled WGS sequence"/>
</dbReference>
<proteinExistence type="predicted"/>
<dbReference type="AlphaFoldDB" id="A0A1H3S717"/>
<keyword evidence="2" id="KW-0378">Hydrolase</keyword>
<evidence type="ECO:0000259" key="5">
    <source>
        <dbReference type="Pfam" id="PF22039"/>
    </source>
</evidence>
<dbReference type="EMBL" id="FNOK01000060">
    <property type="protein sequence ID" value="SDZ32949.1"/>
    <property type="molecule type" value="Genomic_DNA"/>
</dbReference>
<dbReference type="Gene3D" id="3.20.20.140">
    <property type="entry name" value="Metal-dependent hydrolases"/>
    <property type="match status" value="1"/>
</dbReference>
<dbReference type="Pfam" id="PF07969">
    <property type="entry name" value="Amidohydro_3"/>
    <property type="match status" value="1"/>
</dbReference>
<feature type="domain" description="Amidohydrolase 3" evidence="4">
    <location>
        <begin position="51"/>
        <end position="535"/>
    </location>
</feature>
<evidence type="ECO:0000256" key="3">
    <source>
        <dbReference type="ARBA" id="ARBA00022833"/>
    </source>
</evidence>
<keyword evidence="7" id="KW-1185">Reference proteome</keyword>
<evidence type="ECO:0000259" key="4">
    <source>
        <dbReference type="Pfam" id="PF07969"/>
    </source>
</evidence>
<dbReference type="Gene3D" id="3.10.310.70">
    <property type="match status" value="1"/>
</dbReference>
<dbReference type="InterPro" id="IPR033932">
    <property type="entry name" value="YtcJ-like"/>
</dbReference>
<dbReference type="PANTHER" id="PTHR22642:SF2">
    <property type="entry name" value="PROTEIN LONG AFTER FAR-RED 3"/>
    <property type="match status" value="1"/>
</dbReference>
<protein>
    <submittedName>
        <fullName evidence="6">Uncharacterized protein</fullName>
    </submittedName>
</protein>
<accession>A0A1H3S717</accession>
<name>A0A1H3S717_9PSEU</name>
<dbReference type="Pfam" id="PF22039">
    <property type="entry name" value="HUTI_composite_bact"/>
    <property type="match status" value="1"/>
</dbReference>
<feature type="domain" description="Aminodeoxyfutalosine deaminase/Imidazolonepropionase-like composite" evidence="5">
    <location>
        <begin position="25"/>
        <end position="47"/>
    </location>
</feature>
<dbReference type="Gene3D" id="2.30.40.10">
    <property type="entry name" value="Urease, subunit C, domain 1"/>
    <property type="match status" value="1"/>
</dbReference>
<organism evidence="6 7">
    <name type="scientific">Saccharopolyspora shandongensis</name>
    <dbReference type="NCBI Taxonomy" id="418495"/>
    <lineage>
        <taxon>Bacteria</taxon>
        <taxon>Bacillati</taxon>
        <taxon>Actinomycetota</taxon>
        <taxon>Actinomycetes</taxon>
        <taxon>Pseudonocardiales</taxon>
        <taxon>Pseudonocardiaceae</taxon>
        <taxon>Saccharopolyspora</taxon>
    </lineage>
</organism>
<reference evidence="7" key="1">
    <citation type="submission" date="2016-10" db="EMBL/GenBank/DDBJ databases">
        <authorList>
            <person name="Varghese N."/>
            <person name="Submissions S."/>
        </authorList>
    </citation>
    <scope>NUCLEOTIDE SEQUENCE [LARGE SCALE GENOMIC DNA]</scope>
    <source>
        <strain evidence="7">CGMCC 4.3530</strain>
    </source>
</reference>
<dbReference type="GO" id="GO:0016810">
    <property type="term" value="F:hydrolase activity, acting on carbon-nitrogen (but not peptide) bonds"/>
    <property type="evidence" value="ECO:0007669"/>
    <property type="project" value="InterPro"/>
</dbReference>
<dbReference type="GO" id="GO:0046872">
    <property type="term" value="F:metal ion binding"/>
    <property type="evidence" value="ECO:0007669"/>
    <property type="project" value="UniProtKB-KW"/>
</dbReference>
<evidence type="ECO:0000256" key="2">
    <source>
        <dbReference type="ARBA" id="ARBA00022801"/>
    </source>
</evidence>
<sequence length="538" mass="57272">MHSSAEPRIFRARRVITPSSPSADAVAVLGDRIVAVGDADDLRRSLPLARLVDLGDAVVTPGFNDAHVHLSMAADNELQVDVSPAEVSSLAELTAKVGAAARSEPVDGWVRAFGYDDARMAEGRRLTRWDLDAVTGDVPAIVLHVACHWGVVNSAALAAGGITDESLPPSGGEYGRDAAGRLDGVLYERALNEFAYGHVNSAGGPVVPQSRFDDRVEALGRVVRRWHAAGVTSVCDALVGPDDIRLFAAAREQGLLTMRVGFLLAAEHYDTLRRLGLRSGFGDAGLRFVGVKTFADGAVGGRTCLVDEPHHGTGGHGIQVLTREELADIVRAVHGDGNRVCVHANGDRAIRLVLDELECAHREVPKPGLRHRIEHCSMVDDDILGRIRALSAIAVPFGNYVHQHGGRLIDWYGESRVERMFAHRSFLDAGITVAGSSDYPCGPVEPLLALQSMVTRTGWDGSVVGAGQRVSPAEALSVYTTGSAASTGEEGLKGSLVVGQLADFVVLEDDPLEVPHDQISKIAVRATYVGGTEVYARE</sequence>
<keyword evidence="1" id="KW-0479">Metal-binding</keyword>
<dbReference type="RefSeq" id="WP_093276169.1">
    <property type="nucleotide sequence ID" value="NZ_FNOK01000060.1"/>
</dbReference>
<dbReference type="OrthoDB" id="3173428at2"/>
<dbReference type="SUPFAM" id="SSF51338">
    <property type="entry name" value="Composite domain of metallo-dependent hydrolases"/>
    <property type="match status" value="1"/>
</dbReference>
<evidence type="ECO:0000313" key="6">
    <source>
        <dbReference type="EMBL" id="SDZ32949.1"/>
    </source>
</evidence>
<keyword evidence="3" id="KW-0862">Zinc</keyword>